<sequence>MSTFLFYYIVFYCNVLYNKGQEGFYMRVTTSKSKNSESFYITKGYVNNKGVSTSVIIRKL</sequence>
<dbReference type="STRING" id="168384.SAMN05660368_03226"/>
<name>C6LH87_9FIRM</name>
<proteinExistence type="predicted"/>
<comment type="caution">
    <text evidence="1">The sequence shown here is derived from an EMBL/GenBank/DDBJ whole genome shotgun (WGS) entry which is preliminary data.</text>
</comment>
<organism evidence="1 2">
    <name type="scientific">Marvinbryantia formatexigens DSM 14469</name>
    <dbReference type="NCBI Taxonomy" id="478749"/>
    <lineage>
        <taxon>Bacteria</taxon>
        <taxon>Bacillati</taxon>
        <taxon>Bacillota</taxon>
        <taxon>Clostridia</taxon>
        <taxon>Lachnospirales</taxon>
        <taxon>Lachnospiraceae</taxon>
        <taxon>Marvinbryantia</taxon>
    </lineage>
</organism>
<reference evidence="1" key="1">
    <citation type="submission" date="2009-07" db="EMBL/GenBank/DDBJ databases">
        <authorList>
            <person name="Weinstock G."/>
            <person name="Sodergren E."/>
            <person name="Clifton S."/>
            <person name="Fulton L."/>
            <person name="Fulton B."/>
            <person name="Courtney L."/>
            <person name="Fronick C."/>
            <person name="Harrison M."/>
            <person name="Strong C."/>
            <person name="Farmer C."/>
            <person name="Delahaunty K."/>
            <person name="Markovic C."/>
            <person name="Hall O."/>
            <person name="Minx P."/>
            <person name="Tomlinson C."/>
            <person name="Mitreva M."/>
            <person name="Nelson J."/>
            <person name="Hou S."/>
            <person name="Wollam A."/>
            <person name="Pepin K.H."/>
            <person name="Johnson M."/>
            <person name="Bhonagiri V."/>
            <person name="Nash W.E."/>
            <person name="Warren W."/>
            <person name="Chinwalla A."/>
            <person name="Mardis E.R."/>
            <person name="Wilson R.K."/>
        </authorList>
    </citation>
    <scope>NUCLEOTIDE SEQUENCE [LARGE SCALE GENOMIC DNA]</scope>
    <source>
        <strain evidence="1">DSM 14469</strain>
    </source>
</reference>
<dbReference type="EMBL" id="ACCL02000013">
    <property type="protein sequence ID" value="EET60146.1"/>
    <property type="molecule type" value="Genomic_DNA"/>
</dbReference>
<accession>C6LH87</accession>
<gene>
    <name evidence="1" type="ORF">BRYFOR_07997</name>
</gene>
<dbReference type="eggNOG" id="ENOG502ZH0R">
    <property type="taxonomic scope" value="Bacteria"/>
</dbReference>
<dbReference type="AlphaFoldDB" id="C6LH87"/>
<dbReference type="Proteomes" id="UP000005561">
    <property type="component" value="Unassembled WGS sequence"/>
</dbReference>
<evidence type="ECO:0000313" key="2">
    <source>
        <dbReference type="Proteomes" id="UP000005561"/>
    </source>
</evidence>
<keyword evidence="2" id="KW-1185">Reference proteome</keyword>
<feature type="non-terminal residue" evidence="1">
    <location>
        <position position="60"/>
    </location>
</feature>
<protein>
    <submittedName>
        <fullName evidence="1">Uncharacterized protein</fullName>
    </submittedName>
</protein>
<evidence type="ECO:0000313" key="1">
    <source>
        <dbReference type="EMBL" id="EET60146.1"/>
    </source>
</evidence>